<dbReference type="AlphaFoldDB" id="A0A2X2YGK1"/>
<organism evidence="2 3">
    <name type="scientific">Mobiluncus curtisii</name>
    <dbReference type="NCBI Taxonomy" id="2051"/>
    <lineage>
        <taxon>Bacteria</taxon>
        <taxon>Bacillati</taxon>
        <taxon>Actinomycetota</taxon>
        <taxon>Actinomycetes</taxon>
        <taxon>Actinomycetales</taxon>
        <taxon>Actinomycetaceae</taxon>
        <taxon>Mobiluncus</taxon>
    </lineage>
</organism>
<dbReference type="EMBL" id="UASJ01000001">
    <property type="protein sequence ID" value="SQB63244.1"/>
    <property type="molecule type" value="Genomic_DNA"/>
</dbReference>
<accession>A0A2X2YGK1</accession>
<dbReference type="Proteomes" id="UP000250245">
    <property type="component" value="Unassembled WGS sequence"/>
</dbReference>
<dbReference type="PANTHER" id="PTHR36456:SF1">
    <property type="entry name" value="UPF0232 PROTEIN SCO3875"/>
    <property type="match status" value="1"/>
</dbReference>
<evidence type="ECO:0000256" key="1">
    <source>
        <dbReference type="SAM" id="MobiDB-lite"/>
    </source>
</evidence>
<protein>
    <submittedName>
        <fullName evidence="2">Zn-ribbon-containing, possibly RNA-binding protein and truncated derivatives</fullName>
    </submittedName>
</protein>
<dbReference type="GeneID" id="55564840"/>
<evidence type="ECO:0000313" key="3">
    <source>
        <dbReference type="Proteomes" id="UP000250245"/>
    </source>
</evidence>
<name>A0A2X2YGK1_9ACTO</name>
<evidence type="ECO:0000313" key="2">
    <source>
        <dbReference type="EMBL" id="SQB63244.1"/>
    </source>
</evidence>
<proteinExistence type="predicted"/>
<feature type="region of interest" description="Disordered" evidence="1">
    <location>
        <begin position="202"/>
        <end position="221"/>
    </location>
</feature>
<sequence length="221" mass="24696">MAKGIDYSGLYPTMHSPLPRRAVKRYRELMFSLGFYPLTGKVRGFSTAEHADNLSEREWLDREIAKQYYADLAKSLGSTPERIEQLATPGPATANFTDGSRPSRNDPQRAGFLLGHLAQRLGWETPLEIADVKKHWDEYVGAQVAAHSTVESFEKGKLIVRTDSTAWATQLKFLLPELLKQLTKRLGAGVVQQIIIRGPQVPSWNHGPRSVPGRGPRDTYG</sequence>
<reference evidence="2 3" key="1">
    <citation type="submission" date="2018-06" db="EMBL/GenBank/DDBJ databases">
        <authorList>
            <consortium name="Pathogen Informatics"/>
            <person name="Doyle S."/>
        </authorList>
    </citation>
    <scope>NUCLEOTIDE SEQUENCE [LARGE SCALE GENOMIC DNA]</scope>
    <source>
        <strain evidence="2 3">NCTC11820</strain>
    </source>
</reference>
<dbReference type="Pfam" id="PF05258">
    <property type="entry name" value="DciA"/>
    <property type="match status" value="1"/>
</dbReference>
<dbReference type="PANTHER" id="PTHR36456">
    <property type="entry name" value="UPF0232 PROTEIN SCO3875"/>
    <property type="match status" value="1"/>
</dbReference>
<dbReference type="RefSeq" id="WP_236585966.1">
    <property type="nucleotide sequence ID" value="NZ_CAMYEK010000006.1"/>
</dbReference>
<gene>
    <name evidence="2" type="ORF">NCTC11820_00004</name>
</gene>
<dbReference type="InterPro" id="IPR007922">
    <property type="entry name" value="DciA-like"/>
</dbReference>